<proteinExistence type="predicted"/>
<feature type="region of interest" description="Disordered" evidence="1">
    <location>
        <begin position="28"/>
        <end position="58"/>
    </location>
</feature>
<evidence type="ECO:0000313" key="3">
    <source>
        <dbReference type="Proteomes" id="UP001642483"/>
    </source>
</evidence>
<accession>A0ABP0F8H9</accession>
<sequence>MDATKTQQHSNLADKSVDVISSCKTNIVVNGDDLPPDPSLNDKKQDSRTNTQQNVIGNSPCEEQNICSSKFATTIGMANKTIQRKDGVTKLQDMLHNGDHTADVKSDLCSNNVIVEKEDDNDIALNSGTSGSPVLSIESVTSLPKANKPFQQSLDTTSTKKKALEKKSQPIVIVPISISSKVFPATYPNGPLRRKSTNEKFFVKQVQHSDSSGKASGGKTKLRPVFGHASVRNLINDRGPFPVIYIGAPNITDMQAYRKMMQKEAEEQKNISSINNAVPTASDSLSLVSSNHLIQDNDKNNIKDDSAMVNEHSNGDYNIREMMNSFLKTEESFETSPSYSSPSFYNSEMDSLPSMVYAQKGMQGDAVNYAMNHVQKKYTVPLSSKRIKTLPSLWPGDKHLQVTLPEKTLPGPLTYVPLSLTLASSYTSKPITVHVPASGSTCVQKSGNSATSVSISKLENTVSTAVKSIVSTVTIPTVAPVTQNKQPFILPANFKVKTVIPATFITTSVNSPPISVVKGVTKAATAPINEKCSDSETVQKSNKQNLDVGKEISSIDKSSPFNTYVTTPSSSVASFPRRPGALVQFEDGEQLWIDKLRHITYMDDEPVTSWKLSRGTKVAARFTDGLVYDAVIMSSYDGTPALSKSSTTVKTNEETLPTTKSESSASTTVSSKPSMQTPTSASMKTIQIPKLKPVMTNFKPVSVQIARKEETKQNKRKFEKIDEKKIPRVKIKKLDLDEKTTTYNSKTLEEYSSRSDSSKESENEDKKSKNDFTLKIKCPDCFLIFGNSMLFKKHQKTVCGSAGITIAGLGSSDPNPAVKVDESSCPPMVGKLQKQIKSQPDGGRLFPRAPDGKRWFRRGTHILHRWQTDAGGSKWYNGKILRLLDSSKGLKCEFEVEYTDDDHDKGPYAVALYEDFPHDIRIVTR</sequence>
<dbReference type="EMBL" id="CAWYQH010000024">
    <property type="protein sequence ID" value="CAK8676019.1"/>
    <property type="molecule type" value="Genomic_DNA"/>
</dbReference>
<name>A0ABP0F8H9_CLALP</name>
<reference evidence="2 3" key="1">
    <citation type="submission" date="2024-02" db="EMBL/GenBank/DDBJ databases">
        <authorList>
            <person name="Daric V."/>
            <person name="Darras S."/>
        </authorList>
    </citation>
    <scope>NUCLEOTIDE SEQUENCE [LARGE SCALE GENOMIC DNA]</scope>
</reference>
<comment type="caution">
    <text evidence="2">The sequence shown here is derived from an EMBL/GenBank/DDBJ whole genome shotgun (WGS) entry which is preliminary data.</text>
</comment>
<feature type="compositionally biased region" description="Polar residues" evidence="1">
    <location>
        <begin position="642"/>
        <end position="656"/>
    </location>
</feature>
<evidence type="ECO:0000313" key="2">
    <source>
        <dbReference type="EMBL" id="CAK8676019.1"/>
    </source>
</evidence>
<organism evidence="2 3">
    <name type="scientific">Clavelina lepadiformis</name>
    <name type="common">Light-bulb sea squirt</name>
    <name type="synonym">Ascidia lepadiformis</name>
    <dbReference type="NCBI Taxonomy" id="159417"/>
    <lineage>
        <taxon>Eukaryota</taxon>
        <taxon>Metazoa</taxon>
        <taxon>Chordata</taxon>
        <taxon>Tunicata</taxon>
        <taxon>Ascidiacea</taxon>
        <taxon>Aplousobranchia</taxon>
        <taxon>Clavelinidae</taxon>
        <taxon>Clavelina</taxon>
    </lineage>
</organism>
<dbReference type="Proteomes" id="UP001642483">
    <property type="component" value="Unassembled WGS sequence"/>
</dbReference>
<feature type="compositionally biased region" description="Polar residues" evidence="1">
    <location>
        <begin position="48"/>
        <end position="58"/>
    </location>
</feature>
<evidence type="ECO:0000256" key="1">
    <source>
        <dbReference type="SAM" id="MobiDB-lite"/>
    </source>
</evidence>
<feature type="region of interest" description="Disordered" evidence="1">
    <location>
        <begin position="747"/>
        <end position="769"/>
    </location>
</feature>
<evidence type="ECO:0008006" key="4">
    <source>
        <dbReference type="Google" id="ProtNLM"/>
    </source>
</evidence>
<feature type="compositionally biased region" description="Low complexity" evidence="1">
    <location>
        <begin position="657"/>
        <end position="674"/>
    </location>
</feature>
<keyword evidence="3" id="KW-1185">Reference proteome</keyword>
<protein>
    <recommendedName>
        <fullName evidence="4">C2H2-type domain-containing protein</fullName>
    </recommendedName>
</protein>
<gene>
    <name evidence="2" type="ORF">CVLEPA_LOCUS5528</name>
</gene>
<feature type="region of interest" description="Disordered" evidence="1">
    <location>
        <begin position="641"/>
        <end position="683"/>
    </location>
</feature>